<dbReference type="PROSITE" id="PS51192">
    <property type="entry name" value="HELICASE_ATP_BIND_1"/>
    <property type="match status" value="1"/>
</dbReference>
<keyword evidence="4" id="KW-0347">Helicase</keyword>
<dbReference type="SUPFAM" id="SSF52540">
    <property type="entry name" value="P-loop containing nucleoside triphosphate hydrolases"/>
    <property type="match status" value="1"/>
</dbReference>
<evidence type="ECO:0000313" key="10">
    <source>
        <dbReference type="EnsemblMetazoa" id="G13504.2:cds"/>
    </source>
</evidence>
<evidence type="ECO:0000256" key="3">
    <source>
        <dbReference type="ARBA" id="ARBA00022801"/>
    </source>
</evidence>
<dbReference type="OMA" id="NGDMLMK"/>
<dbReference type="GO" id="GO:0016787">
    <property type="term" value="F:hydrolase activity"/>
    <property type="evidence" value="ECO:0007669"/>
    <property type="project" value="UniProtKB-KW"/>
</dbReference>
<dbReference type="AlphaFoldDB" id="A0A8W8IDW7"/>
<dbReference type="InterPro" id="IPR027417">
    <property type="entry name" value="P-loop_NTPase"/>
</dbReference>
<evidence type="ECO:0000256" key="5">
    <source>
        <dbReference type="ARBA" id="ARBA00022840"/>
    </source>
</evidence>
<dbReference type="InterPro" id="IPR014001">
    <property type="entry name" value="Helicase_ATP-bd"/>
</dbReference>
<sequence length="527" mass="59519">MIRKMFVQRCLIYGVKNLRRQVSTKEIPTLTVPKKMARNIEKVKLRKIIQEESLKQQRKGALVISCKNKEYNFYSSGKFDENDPKALASHGWKHRKSYIARDFFTINAVSTNPALLRSTEQCGFADLDISEELCRRLSTAGIEVPTDIQKQTIPAVLSGDNVLCAAQTGSGKTLAYLLPIIENLVRQKTHNPNETDNAPRAVILVPAKELVHQLMEVCTLFEDLLVFRTLAGGQHISAKVTYMKSEPIDVFIATPGAFKKFLTYGRIKHSQLQHFVLDEADTLLDDSFFHEVRSILTNMLIHGGVGVQGQGSTGVQLSLVSATMPRDLQKNIGSLISMESITKITSRCLHSVLPHITQMFIRVKKSNKPAELLKIVRKNAESSVPTMVFCNQAATSYFVMKFLEENNIPSTIFNAQIRPQFREGKFNDFQTEKSDVIVCTDIASRGLDTIRARHIVNYDFPDFVSDYIHRCGRVGRIGSHGHGTVTSFISENWEVELLWQIETAVRKRQPFHNVNANIKRKLRGVED</sequence>
<keyword evidence="2" id="KW-0547">Nucleotide-binding</keyword>
<evidence type="ECO:0000313" key="11">
    <source>
        <dbReference type="Proteomes" id="UP000005408"/>
    </source>
</evidence>
<keyword evidence="3" id="KW-0378">Hydrolase</keyword>
<dbReference type="SMART" id="SM00490">
    <property type="entry name" value="HELICc"/>
    <property type="match status" value="1"/>
</dbReference>
<keyword evidence="5" id="KW-0067">ATP-binding</keyword>
<dbReference type="Gene3D" id="3.40.50.300">
    <property type="entry name" value="P-loop containing nucleotide triphosphate hydrolases"/>
    <property type="match status" value="2"/>
</dbReference>
<dbReference type="OrthoDB" id="10256233at2759"/>
<evidence type="ECO:0000256" key="1">
    <source>
        <dbReference type="ARBA" id="ARBA00012552"/>
    </source>
</evidence>
<feature type="short sequence motif" description="Q motif" evidence="6">
    <location>
        <begin position="122"/>
        <end position="150"/>
    </location>
</feature>
<evidence type="ECO:0000256" key="2">
    <source>
        <dbReference type="ARBA" id="ARBA00022741"/>
    </source>
</evidence>
<evidence type="ECO:0000259" key="8">
    <source>
        <dbReference type="PROSITE" id="PS51194"/>
    </source>
</evidence>
<dbReference type="EnsemblMetazoa" id="G13504.2">
    <property type="protein sequence ID" value="G13504.2:cds"/>
    <property type="gene ID" value="G13504"/>
</dbReference>
<reference evidence="10" key="1">
    <citation type="submission" date="2022-08" db="UniProtKB">
        <authorList>
            <consortium name="EnsemblMetazoa"/>
        </authorList>
    </citation>
    <scope>IDENTIFICATION</scope>
    <source>
        <strain evidence="10">05x7-T-G4-1.051#20</strain>
    </source>
</reference>
<dbReference type="EC" id="3.6.4.13" evidence="1"/>
<dbReference type="PROSITE" id="PS51195">
    <property type="entry name" value="Q_MOTIF"/>
    <property type="match status" value="1"/>
</dbReference>
<dbReference type="GO" id="GO:0003724">
    <property type="term" value="F:RNA helicase activity"/>
    <property type="evidence" value="ECO:0007669"/>
    <property type="project" value="UniProtKB-EC"/>
</dbReference>
<organism evidence="10 11">
    <name type="scientific">Magallana gigas</name>
    <name type="common">Pacific oyster</name>
    <name type="synonym">Crassostrea gigas</name>
    <dbReference type="NCBI Taxonomy" id="29159"/>
    <lineage>
        <taxon>Eukaryota</taxon>
        <taxon>Metazoa</taxon>
        <taxon>Spiralia</taxon>
        <taxon>Lophotrochozoa</taxon>
        <taxon>Mollusca</taxon>
        <taxon>Bivalvia</taxon>
        <taxon>Autobranchia</taxon>
        <taxon>Pteriomorphia</taxon>
        <taxon>Ostreida</taxon>
        <taxon>Ostreoidea</taxon>
        <taxon>Ostreidae</taxon>
        <taxon>Magallana</taxon>
    </lineage>
</organism>
<dbReference type="Pfam" id="PF00271">
    <property type="entry name" value="Helicase_C"/>
    <property type="match status" value="1"/>
</dbReference>
<feature type="domain" description="Helicase C-terminal" evidence="8">
    <location>
        <begin position="355"/>
        <end position="522"/>
    </location>
</feature>
<feature type="domain" description="Helicase ATP-binding" evidence="7">
    <location>
        <begin position="153"/>
        <end position="342"/>
    </location>
</feature>
<dbReference type="CDD" id="cd18787">
    <property type="entry name" value="SF2_C_DEAD"/>
    <property type="match status" value="1"/>
</dbReference>
<dbReference type="PROSITE" id="PS51194">
    <property type="entry name" value="HELICASE_CTER"/>
    <property type="match status" value="1"/>
</dbReference>
<dbReference type="InterPro" id="IPR001650">
    <property type="entry name" value="Helicase_C-like"/>
</dbReference>
<name>A0A8W8IDW7_MAGGI</name>
<dbReference type="InterPro" id="IPR011545">
    <property type="entry name" value="DEAD/DEAH_box_helicase_dom"/>
</dbReference>
<accession>A0A8W8IDW7</accession>
<protein>
    <recommendedName>
        <fullName evidence="1">RNA helicase</fullName>
        <ecNumber evidence="1">3.6.4.13</ecNumber>
    </recommendedName>
</protein>
<keyword evidence="11" id="KW-1185">Reference proteome</keyword>
<evidence type="ECO:0000259" key="9">
    <source>
        <dbReference type="PROSITE" id="PS51195"/>
    </source>
</evidence>
<dbReference type="InterPro" id="IPR014014">
    <property type="entry name" value="RNA_helicase_DEAD_Q_motif"/>
</dbReference>
<dbReference type="GO" id="GO:0005524">
    <property type="term" value="F:ATP binding"/>
    <property type="evidence" value="ECO:0007669"/>
    <property type="project" value="UniProtKB-KW"/>
</dbReference>
<dbReference type="SMART" id="SM00487">
    <property type="entry name" value="DEXDc"/>
    <property type="match status" value="1"/>
</dbReference>
<dbReference type="GO" id="GO:0003676">
    <property type="term" value="F:nucleic acid binding"/>
    <property type="evidence" value="ECO:0007669"/>
    <property type="project" value="InterPro"/>
</dbReference>
<evidence type="ECO:0000256" key="6">
    <source>
        <dbReference type="PROSITE-ProRule" id="PRU00552"/>
    </source>
</evidence>
<feature type="domain" description="DEAD-box RNA helicase Q" evidence="9">
    <location>
        <begin position="122"/>
        <end position="150"/>
    </location>
</feature>
<evidence type="ECO:0000259" key="7">
    <source>
        <dbReference type="PROSITE" id="PS51192"/>
    </source>
</evidence>
<dbReference type="Proteomes" id="UP000005408">
    <property type="component" value="Unassembled WGS sequence"/>
</dbReference>
<proteinExistence type="predicted"/>
<dbReference type="PANTHER" id="PTHR47960">
    <property type="entry name" value="DEAD-BOX ATP-DEPENDENT RNA HELICASE 50"/>
    <property type="match status" value="1"/>
</dbReference>
<dbReference type="Pfam" id="PF00270">
    <property type="entry name" value="DEAD"/>
    <property type="match status" value="1"/>
</dbReference>
<evidence type="ECO:0000256" key="4">
    <source>
        <dbReference type="ARBA" id="ARBA00022806"/>
    </source>
</evidence>